<dbReference type="RefSeq" id="WP_382422217.1">
    <property type="nucleotide sequence ID" value="NZ_JBHSCW010000004.1"/>
</dbReference>
<gene>
    <name evidence="2" type="ORF">ACFOW6_09995</name>
</gene>
<protein>
    <recommendedName>
        <fullName evidence="4">PH (Pleckstrin Homology) domain-containing protein</fullName>
    </recommendedName>
</protein>
<keyword evidence="3" id="KW-1185">Reference proteome</keyword>
<dbReference type="Proteomes" id="UP001595799">
    <property type="component" value="Unassembled WGS sequence"/>
</dbReference>
<keyword evidence="1" id="KW-0812">Transmembrane</keyword>
<keyword evidence="1" id="KW-1133">Transmembrane helix</keyword>
<evidence type="ECO:0000256" key="1">
    <source>
        <dbReference type="SAM" id="Phobius"/>
    </source>
</evidence>
<name>A0ABV8UKW6_9PROT</name>
<keyword evidence="1" id="KW-0472">Membrane</keyword>
<feature type="transmembrane region" description="Helical" evidence="1">
    <location>
        <begin position="43"/>
        <end position="63"/>
    </location>
</feature>
<accession>A0ABV8UKW6</accession>
<comment type="caution">
    <text evidence="2">The sequence shown here is derived from an EMBL/GenBank/DDBJ whole genome shotgun (WGS) entry which is preliminary data.</text>
</comment>
<reference evidence="3" key="1">
    <citation type="journal article" date="2019" name="Int. J. Syst. Evol. Microbiol.">
        <title>The Global Catalogue of Microorganisms (GCM) 10K type strain sequencing project: providing services to taxonomists for standard genome sequencing and annotation.</title>
        <authorList>
            <consortium name="The Broad Institute Genomics Platform"/>
            <consortium name="The Broad Institute Genome Sequencing Center for Infectious Disease"/>
            <person name="Wu L."/>
            <person name="Ma J."/>
        </authorList>
    </citation>
    <scope>NUCLEOTIDE SEQUENCE [LARGE SCALE GENOMIC DNA]</scope>
    <source>
        <strain evidence="3">CECT 8472</strain>
    </source>
</reference>
<sequence>MNDALPIRLHYPAGQLLGDDLRALAGLVFALGLLLASDFAPLAVWICGPLALLFLLFGLRTLLMHVTEGRLEDSGLERRIGLSTWGAHRRMNWRDLEGLRLRYYATRRQRREGEGGYFQLTLRDPRGRMKFESTLAGFEDLIEAAVAAARHKGLSLDETTCDSLLHMGLDPRA</sequence>
<organism evidence="2 3">
    <name type="scientific">Fodinicurvata halophila</name>
    <dbReference type="NCBI Taxonomy" id="1419723"/>
    <lineage>
        <taxon>Bacteria</taxon>
        <taxon>Pseudomonadati</taxon>
        <taxon>Pseudomonadota</taxon>
        <taxon>Alphaproteobacteria</taxon>
        <taxon>Rhodospirillales</taxon>
        <taxon>Rhodovibrionaceae</taxon>
        <taxon>Fodinicurvata</taxon>
    </lineage>
</organism>
<evidence type="ECO:0000313" key="3">
    <source>
        <dbReference type="Proteomes" id="UP001595799"/>
    </source>
</evidence>
<evidence type="ECO:0008006" key="4">
    <source>
        <dbReference type="Google" id="ProtNLM"/>
    </source>
</evidence>
<evidence type="ECO:0000313" key="2">
    <source>
        <dbReference type="EMBL" id="MFC4351872.1"/>
    </source>
</evidence>
<dbReference type="EMBL" id="JBHSCW010000004">
    <property type="protein sequence ID" value="MFC4351872.1"/>
    <property type="molecule type" value="Genomic_DNA"/>
</dbReference>
<proteinExistence type="predicted"/>